<dbReference type="GO" id="GO:0003700">
    <property type="term" value="F:DNA-binding transcription factor activity"/>
    <property type="evidence" value="ECO:0007669"/>
    <property type="project" value="InterPro"/>
</dbReference>
<sequence>MDDLLEIINRIENNIDQDVNYTQLCKGLSISSSSLQRVFPVLFNITLSDYIRKRRLTRAAFELKHTQHNILEIALKYGYETPDAFTVAFKKQHGATPSAARKDAPINLFNSLELNLSVEGGNNLPIEIKVLPAFYVAGISIETTIMNPDISILWNQLSHSDLIDDLINLSSGRSFGVCYGITDDGKIKYMAGWEVENPDKVNHLPVEVIQVKSSTFVIIPCNGKIPDSIHKAWNYMWKNFFPESGYTYSGDVDLEFYPEKVTNSNEYQMQIWVPIEKNNNIA</sequence>
<dbReference type="SMART" id="SM00871">
    <property type="entry name" value="AraC_E_bind"/>
    <property type="match status" value="1"/>
</dbReference>
<dbReference type="PROSITE" id="PS00041">
    <property type="entry name" value="HTH_ARAC_FAMILY_1"/>
    <property type="match status" value="1"/>
</dbReference>
<proteinExistence type="predicted"/>
<keyword evidence="3" id="KW-0804">Transcription</keyword>
<keyword evidence="1" id="KW-0805">Transcription regulation</keyword>
<name>A0A644XU63_9ZZZZ</name>
<dbReference type="EMBL" id="VSSQ01003236">
    <property type="protein sequence ID" value="MPM19742.1"/>
    <property type="molecule type" value="Genomic_DNA"/>
</dbReference>
<dbReference type="Pfam" id="PF12833">
    <property type="entry name" value="HTH_18"/>
    <property type="match status" value="1"/>
</dbReference>
<dbReference type="AlphaFoldDB" id="A0A644XU63"/>
<protein>
    <submittedName>
        <fullName evidence="5">HTH-type transcriptional activator RhaR</fullName>
    </submittedName>
</protein>
<dbReference type="InterPro" id="IPR010499">
    <property type="entry name" value="AraC_E-bd"/>
</dbReference>
<evidence type="ECO:0000256" key="3">
    <source>
        <dbReference type="ARBA" id="ARBA00023163"/>
    </source>
</evidence>
<comment type="caution">
    <text evidence="5">The sequence shown here is derived from an EMBL/GenBank/DDBJ whole genome shotgun (WGS) entry which is preliminary data.</text>
</comment>
<evidence type="ECO:0000256" key="2">
    <source>
        <dbReference type="ARBA" id="ARBA00023125"/>
    </source>
</evidence>
<dbReference type="SUPFAM" id="SSF55136">
    <property type="entry name" value="Probable bacterial effector-binding domain"/>
    <property type="match status" value="1"/>
</dbReference>
<dbReference type="PRINTS" id="PR00032">
    <property type="entry name" value="HTHARAC"/>
</dbReference>
<dbReference type="InterPro" id="IPR009057">
    <property type="entry name" value="Homeodomain-like_sf"/>
</dbReference>
<reference evidence="5" key="1">
    <citation type="submission" date="2019-08" db="EMBL/GenBank/DDBJ databases">
        <authorList>
            <person name="Kucharzyk K."/>
            <person name="Murdoch R.W."/>
            <person name="Higgins S."/>
            <person name="Loffler F."/>
        </authorList>
    </citation>
    <scope>NUCLEOTIDE SEQUENCE</scope>
</reference>
<dbReference type="InterPro" id="IPR029442">
    <property type="entry name" value="GyrI-like"/>
</dbReference>
<dbReference type="SUPFAM" id="SSF46689">
    <property type="entry name" value="Homeodomain-like"/>
    <property type="match status" value="1"/>
</dbReference>
<dbReference type="InterPro" id="IPR018060">
    <property type="entry name" value="HTH_AraC"/>
</dbReference>
<dbReference type="SMART" id="SM00342">
    <property type="entry name" value="HTH_ARAC"/>
    <property type="match status" value="1"/>
</dbReference>
<keyword evidence="2" id="KW-0238">DNA-binding</keyword>
<accession>A0A644XU63</accession>
<dbReference type="InterPro" id="IPR020449">
    <property type="entry name" value="Tscrpt_reg_AraC-type_HTH"/>
</dbReference>
<dbReference type="PANTHER" id="PTHR47504">
    <property type="entry name" value="RIGHT ORIGIN-BINDING PROTEIN"/>
    <property type="match status" value="1"/>
</dbReference>
<dbReference type="Pfam" id="PF06445">
    <property type="entry name" value="GyrI-like"/>
    <property type="match status" value="1"/>
</dbReference>
<dbReference type="PANTHER" id="PTHR47504:SF5">
    <property type="entry name" value="RIGHT ORIGIN-BINDING PROTEIN"/>
    <property type="match status" value="1"/>
</dbReference>
<dbReference type="InterPro" id="IPR050959">
    <property type="entry name" value="MarA-like"/>
</dbReference>
<organism evidence="5">
    <name type="scientific">bioreactor metagenome</name>
    <dbReference type="NCBI Taxonomy" id="1076179"/>
    <lineage>
        <taxon>unclassified sequences</taxon>
        <taxon>metagenomes</taxon>
        <taxon>ecological metagenomes</taxon>
    </lineage>
</organism>
<evidence type="ECO:0000256" key="1">
    <source>
        <dbReference type="ARBA" id="ARBA00023015"/>
    </source>
</evidence>
<dbReference type="Gene3D" id="1.10.10.60">
    <property type="entry name" value="Homeodomain-like"/>
    <property type="match status" value="2"/>
</dbReference>
<dbReference type="InterPro" id="IPR011256">
    <property type="entry name" value="Reg_factor_effector_dom_sf"/>
</dbReference>
<gene>
    <name evidence="5" type="primary">rhaR_66</name>
    <name evidence="5" type="ORF">SDC9_66168</name>
</gene>
<feature type="domain" description="HTH araC/xylS-type" evidence="4">
    <location>
        <begin position="5"/>
        <end position="103"/>
    </location>
</feature>
<dbReference type="Gene3D" id="3.20.80.10">
    <property type="entry name" value="Regulatory factor, effector binding domain"/>
    <property type="match status" value="1"/>
</dbReference>
<dbReference type="GO" id="GO:0043565">
    <property type="term" value="F:sequence-specific DNA binding"/>
    <property type="evidence" value="ECO:0007669"/>
    <property type="project" value="InterPro"/>
</dbReference>
<evidence type="ECO:0000259" key="4">
    <source>
        <dbReference type="PROSITE" id="PS01124"/>
    </source>
</evidence>
<evidence type="ECO:0000313" key="5">
    <source>
        <dbReference type="EMBL" id="MPM19742.1"/>
    </source>
</evidence>
<dbReference type="PROSITE" id="PS01124">
    <property type="entry name" value="HTH_ARAC_FAMILY_2"/>
    <property type="match status" value="1"/>
</dbReference>
<dbReference type="InterPro" id="IPR018062">
    <property type="entry name" value="HTH_AraC-typ_CS"/>
</dbReference>